<accession>A0AAE8MR89</accession>
<evidence type="ECO:0000256" key="10">
    <source>
        <dbReference type="ARBA" id="ARBA00060204"/>
    </source>
</evidence>
<dbReference type="Pfam" id="PF08294">
    <property type="entry name" value="TIM21"/>
    <property type="match status" value="1"/>
</dbReference>
<evidence type="ECO:0000256" key="1">
    <source>
        <dbReference type="ARBA" id="ARBA00004434"/>
    </source>
</evidence>
<comment type="subunit">
    <text evidence="11">Component of the TIM23 complex, at least composed of TIM23, TIM17, TIM50 and TIM21.</text>
</comment>
<evidence type="ECO:0000256" key="5">
    <source>
        <dbReference type="ARBA" id="ARBA00022792"/>
    </source>
</evidence>
<keyword evidence="12" id="KW-0813">Transport</keyword>
<keyword evidence="5 12" id="KW-0999">Mitochondrion inner membrane</keyword>
<dbReference type="InterPro" id="IPR013261">
    <property type="entry name" value="Tim21"/>
</dbReference>
<keyword evidence="14" id="KW-1185">Reference proteome</keyword>
<keyword evidence="8 12" id="KW-0496">Mitochondrion</keyword>
<evidence type="ECO:0000256" key="3">
    <source>
        <dbReference type="ARBA" id="ARBA00020726"/>
    </source>
</evidence>
<feature type="transmembrane region" description="Helical" evidence="12">
    <location>
        <begin position="87"/>
        <end position="107"/>
    </location>
</feature>
<comment type="caution">
    <text evidence="13">The sequence shown here is derived from an EMBL/GenBank/DDBJ whole genome shotgun (WGS) entry which is preliminary data.</text>
</comment>
<keyword evidence="9 12" id="KW-0472">Membrane</keyword>
<keyword evidence="6" id="KW-0809">Transit peptide</keyword>
<comment type="function">
    <text evidence="10">Essential component of the TIM23 complex, a complex that mediates the translocation of transit peptide-containing proteins across the mitochondrial inner membrane. Required to keep the TOM and the TIM23 complexes in close contact. At some point, it is released from the TOM23 complex to allow protein translocation into the mitochondrial matrix.</text>
</comment>
<evidence type="ECO:0000256" key="12">
    <source>
        <dbReference type="RuleBase" id="RU367142"/>
    </source>
</evidence>
<dbReference type="EMBL" id="ONZQ02000002">
    <property type="protein sequence ID" value="SPN98580.1"/>
    <property type="molecule type" value="Genomic_DNA"/>
</dbReference>
<protein>
    <recommendedName>
        <fullName evidence="3 12">Mitochondrial import inner membrane translocase subunit Tim21</fullName>
    </recommendedName>
</protein>
<evidence type="ECO:0000313" key="14">
    <source>
        <dbReference type="Proteomes" id="UP001187682"/>
    </source>
</evidence>
<dbReference type="GO" id="GO:0005744">
    <property type="term" value="C:TIM23 mitochondrial import inner membrane translocase complex"/>
    <property type="evidence" value="ECO:0007669"/>
    <property type="project" value="UniProtKB-UniRule"/>
</dbReference>
<evidence type="ECO:0000256" key="7">
    <source>
        <dbReference type="ARBA" id="ARBA00022989"/>
    </source>
</evidence>
<evidence type="ECO:0000256" key="11">
    <source>
        <dbReference type="ARBA" id="ARBA00063758"/>
    </source>
</evidence>
<organism evidence="13 14">
    <name type="scientific">Cephalotrichum gorgonifer</name>
    <dbReference type="NCBI Taxonomy" id="2041049"/>
    <lineage>
        <taxon>Eukaryota</taxon>
        <taxon>Fungi</taxon>
        <taxon>Dikarya</taxon>
        <taxon>Ascomycota</taxon>
        <taxon>Pezizomycotina</taxon>
        <taxon>Sordariomycetes</taxon>
        <taxon>Hypocreomycetidae</taxon>
        <taxon>Microascales</taxon>
        <taxon>Microascaceae</taxon>
        <taxon>Cephalotrichum</taxon>
    </lineage>
</organism>
<dbReference type="Proteomes" id="UP001187682">
    <property type="component" value="Unassembled WGS sequence"/>
</dbReference>
<comment type="subcellular location">
    <subcellularLocation>
        <location evidence="1 12">Mitochondrion inner membrane</location>
        <topology evidence="1 12">Single-pass membrane protein</topology>
    </subcellularLocation>
</comment>
<gene>
    <name evidence="13" type="ORF">DNG_01626</name>
</gene>
<evidence type="ECO:0000256" key="8">
    <source>
        <dbReference type="ARBA" id="ARBA00023128"/>
    </source>
</evidence>
<evidence type="ECO:0000256" key="4">
    <source>
        <dbReference type="ARBA" id="ARBA00022692"/>
    </source>
</evidence>
<dbReference type="PANTHER" id="PTHR13032">
    <property type="entry name" value="MITOCHONDRIAL IMPORT INNER MEMBRANE TRANSLOCASE SUBUNIT TIM21"/>
    <property type="match status" value="1"/>
</dbReference>
<keyword evidence="12" id="KW-0653">Protein transport</keyword>
<proteinExistence type="inferred from homology"/>
<keyword evidence="7 12" id="KW-1133">Transmembrane helix</keyword>
<keyword evidence="4 12" id="KW-0812">Transmembrane</keyword>
<dbReference type="FunFam" id="3.10.450.320:FF:000002">
    <property type="entry name" value="Mitochondrial import inner membrane translocase subunit tim21"/>
    <property type="match status" value="1"/>
</dbReference>
<sequence>MKLARPSVPVKTPANLILTLSTRTSPLRPALLHVLLQRRYATETSLGKTSSPKPRRRSVTPFNDDGRVAWSDLSAGEKTARATQQSFNFGLILAGLGLTGVVTYLLFTEVFAPDSKVANFSRAVDLIKKDPVCQSLLGDPKKIMAHGEETYNKWRRARPIASTIYQDRYGVEHLMMKFHVDGPLNKGLAQLHMTRHPKQGDGDFEYKYLFVDVRGHHRVYLKNADEEKKAAGAAAKKKTRFLGINFG</sequence>
<evidence type="ECO:0000256" key="9">
    <source>
        <dbReference type="ARBA" id="ARBA00023136"/>
    </source>
</evidence>
<evidence type="ECO:0000256" key="6">
    <source>
        <dbReference type="ARBA" id="ARBA00022946"/>
    </source>
</evidence>
<reference evidence="13" key="1">
    <citation type="submission" date="2018-03" db="EMBL/GenBank/DDBJ databases">
        <authorList>
            <person name="Guldener U."/>
        </authorList>
    </citation>
    <scope>NUCLEOTIDE SEQUENCE</scope>
</reference>
<dbReference type="Gene3D" id="3.10.450.320">
    <property type="entry name" value="Mitochondrial import inner membrane translocase subunit Tim21"/>
    <property type="match status" value="1"/>
</dbReference>
<dbReference type="PANTHER" id="PTHR13032:SF6">
    <property type="entry name" value="MITOCHONDRIAL IMPORT INNER MEMBRANE TRANSLOCASE SUBUNIT TIM21"/>
    <property type="match status" value="1"/>
</dbReference>
<dbReference type="AlphaFoldDB" id="A0AAE8MR89"/>
<evidence type="ECO:0000256" key="2">
    <source>
        <dbReference type="ARBA" id="ARBA00010867"/>
    </source>
</evidence>
<dbReference type="GO" id="GO:0030150">
    <property type="term" value="P:protein import into mitochondrial matrix"/>
    <property type="evidence" value="ECO:0007669"/>
    <property type="project" value="UniProtKB-UniRule"/>
</dbReference>
<name>A0AAE8MR89_9PEZI</name>
<keyword evidence="12" id="KW-0811">Translocation</keyword>
<comment type="similarity">
    <text evidence="2 12">Belongs to the TIM21 family.</text>
</comment>
<evidence type="ECO:0000313" key="13">
    <source>
        <dbReference type="EMBL" id="SPN98580.1"/>
    </source>
</evidence>
<dbReference type="InterPro" id="IPR038552">
    <property type="entry name" value="Tim21_IMS_sf"/>
</dbReference>